<dbReference type="PRINTS" id="PR00313">
    <property type="entry name" value="CABNDNGRPT"/>
</dbReference>
<dbReference type="AlphaFoldDB" id="A0A838BPF6"/>
<dbReference type="PROSITE" id="PS50268">
    <property type="entry name" value="CADHERIN_2"/>
    <property type="match status" value="1"/>
</dbReference>
<dbReference type="GO" id="GO:0005576">
    <property type="term" value="C:extracellular region"/>
    <property type="evidence" value="ECO:0007669"/>
    <property type="project" value="UniProtKB-SubCell"/>
</dbReference>
<organism evidence="4 5">
    <name type="scientific">Microvirga mediterraneensis</name>
    <dbReference type="NCBI Taxonomy" id="2754695"/>
    <lineage>
        <taxon>Bacteria</taxon>
        <taxon>Pseudomonadati</taxon>
        <taxon>Pseudomonadota</taxon>
        <taxon>Alphaproteobacteria</taxon>
        <taxon>Hyphomicrobiales</taxon>
        <taxon>Methylobacteriaceae</taxon>
        <taxon>Microvirga</taxon>
    </lineage>
</organism>
<evidence type="ECO:0000313" key="5">
    <source>
        <dbReference type="Proteomes" id="UP000572984"/>
    </source>
</evidence>
<reference evidence="4 5" key="1">
    <citation type="submission" date="2020-07" db="EMBL/GenBank/DDBJ databases">
        <title>Draft genome and description of Microvirga mediterraneensis Marseille-Q2068 sp. nov.</title>
        <authorList>
            <person name="Boxberger M."/>
        </authorList>
    </citation>
    <scope>NUCLEOTIDE SEQUENCE [LARGE SCALE GENOMIC DNA]</scope>
    <source>
        <strain evidence="4 5">Marseille-Q2068</strain>
    </source>
</reference>
<comment type="subcellular location">
    <subcellularLocation>
        <location evidence="1">Secreted</location>
    </subcellularLocation>
</comment>
<dbReference type="PANTHER" id="PTHR38340:SF1">
    <property type="entry name" value="S-LAYER PROTEIN"/>
    <property type="match status" value="1"/>
</dbReference>
<keyword evidence="5" id="KW-1185">Reference proteome</keyword>
<evidence type="ECO:0000256" key="2">
    <source>
        <dbReference type="ARBA" id="ARBA00022525"/>
    </source>
</evidence>
<accession>A0A838BPF6</accession>
<proteinExistence type="predicted"/>
<keyword evidence="2" id="KW-0964">Secreted</keyword>
<dbReference type="InterPro" id="IPR011049">
    <property type="entry name" value="Serralysin-like_metalloprot_C"/>
</dbReference>
<sequence length="834" mass="87752">MAISVIRAGAETLVSTSPETNWQNPNVTALAGGGWVVAWEAYESDGTGYNVYQQRFDAQGYPVGQKSPISAQSASTWQLNPILTALPDGGWLATWESQQDSDGSSGVFQQRFNAQGQALFVDGSGNQQDKRVNTTTAGNQQAPSVAVFPAAQDDSGGWVVTWSSKSESPSGFDIFQQYYRSDGTAIGGEIKVNTVDADSEYDPSVTILSDRSWVVTWTSAAATTANIRQQRFHIDSGNNVVPDGGEIVVPNAGYFSFVPNTAALADGGWVVTWEAIDQDGWGRGVFQQRYNAQGAPVGTTSQVNTTVAGDQERSSIVALLDGGWVVAWQSEGQDGYGRGLYMQRYYADGSPAGAEMRVTDITVGDQRFSHMTALADGSWIVTYQSFDAVNGASVYVRHFSPSSSEVLTIASDIASGTNASETLFVPSASLSIGDRIDGGGGSDTLSINAAGILDLTAPASLTGFEAIRGSAGNDTIIANAARLADFVAIDGRGGTNMLQLSGSAFDLSNKVFLNLGIKLTYTAGTKVTLNDKAAAGLLDGTAGANDRVILVGDAFTVRERGLLFQHGIETVTDSTGTYTNSGPTDIRFTGGIALELSGTGMAVGTLQGVDPNAGDEFDYELLDDAGGRFALKGDRIVVKNGSLLDYEEVRSYQIKVRAKDAGGLSRDKDLTVTVTDLAVEVTSGTNAADRFVGGVGNDRLGGGLDNDTLVGGAGNDTLSGGDGKDMLTGNAGKDVFLFDTKPNKLNPDVVTDFSSRDDTFQLNRTIFKAMPKGVLASGAFVTGKTAKDSGDRIIYDKGTGSLYYDVDGTGRTAAVKIAVLTNKSKLYFHDFVVI</sequence>
<dbReference type="InterPro" id="IPR001343">
    <property type="entry name" value="Hemolysn_Ca-bd"/>
</dbReference>
<dbReference type="SMART" id="SM00112">
    <property type="entry name" value="CA"/>
    <property type="match status" value="1"/>
</dbReference>
<dbReference type="InterPro" id="IPR050557">
    <property type="entry name" value="RTX_toxin/Mannuronan_C5-epim"/>
</dbReference>
<evidence type="ECO:0000259" key="3">
    <source>
        <dbReference type="PROSITE" id="PS50268"/>
    </source>
</evidence>
<name>A0A838BPF6_9HYPH</name>
<dbReference type="Pfam" id="PF00353">
    <property type="entry name" value="HemolysinCabind"/>
    <property type="match status" value="3"/>
</dbReference>
<dbReference type="PANTHER" id="PTHR38340">
    <property type="entry name" value="S-LAYER PROTEIN"/>
    <property type="match status" value="1"/>
</dbReference>
<dbReference type="RefSeq" id="WP_181052808.1">
    <property type="nucleotide sequence ID" value="NZ_JACDXJ010000001.1"/>
</dbReference>
<dbReference type="GO" id="GO:0005509">
    <property type="term" value="F:calcium ion binding"/>
    <property type="evidence" value="ECO:0007669"/>
    <property type="project" value="InterPro"/>
</dbReference>
<dbReference type="SUPFAM" id="SSF49313">
    <property type="entry name" value="Cadherin-like"/>
    <property type="match status" value="1"/>
</dbReference>
<dbReference type="InterPro" id="IPR018511">
    <property type="entry name" value="Hemolysin-typ_Ca-bd_CS"/>
</dbReference>
<evidence type="ECO:0000256" key="1">
    <source>
        <dbReference type="ARBA" id="ARBA00004613"/>
    </source>
</evidence>
<dbReference type="SUPFAM" id="SSF69304">
    <property type="entry name" value="Tricorn protease N-terminal domain"/>
    <property type="match status" value="1"/>
</dbReference>
<dbReference type="InterPro" id="IPR015919">
    <property type="entry name" value="Cadherin-like_sf"/>
</dbReference>
<dbReference type="Gene3D" id="2.150.10.10">
    <property type="entry name" value="Serralysin-like metalloprotease, C-terminal"/>
    <property type="match status" value="1"/>
</dbReference>
<dbReference type="GO" id="GO:0007156">
    <property type="term" value="P:homophilic cell adhesion via plasma membrane adhesion molecules"/>
    <property type="evidence" value="ECO:0007669"/>
    <property type="project" value="InterPro"/>
</dbReference>
<dbReference type="GO" id="GO:0016020">
    <property type="term" value="C:membrane"/>
    <property type="evidence" value="ECO:0007669"/>
    <property type="project" value="InterPro"/>
</dbReference>
<dbReference type="Gene3D" id="2.60.40.60">
    <property type="entry name" value="Cadherins"/>
    <property type="match status" value="1"/>
</dbReference>
<feature type="domain" description="Cadherin" evidence="3">
    <location>
        <begin position="595"/>
        <end position="691"/>
    </location>
</feature>
<dbReference type="SUPFAM" id="SSF51120">
    <property type="entry name" value="beta-Roll"/>
    <property type="match status" value="1"/>
</dbReference>
<dbReference type="CDD" id="cd11304">
    <property type="entry name" value="Cadherin_repeat"/>
    <property type="match status" value="1"/>
</dbReference>
<gene>
    <name evidence="4" type="ORF">H0S73_14435</name>
</gene>
<dbReference type="PROSITE" id="PS00330">
    <property type="entry name" value="HEMOLYSIN_CALCIUM"/>
    <property type="match status" value="1"/>
</dbReference>
<dbReference type="InterPro" id="IPR002126">
    <property type="entry name" value="Cadherin-like_dom"/>
</dbReference>
<protein>
    <submittedName>
        <fullName evidence="4">Calcium-binding protein</fullName>
    </submittedName>
</protein>
<dbReference type="Proteomes" id="UP000572984">
    <property type="component" value="Unassembled WGS sequence"/>
</dbReference>
<evidence type="ECO:0000313" key="4">
    <source>
        <dbReference type="EMBL" id="MBA1157328.1"/>
    </source>
</evidence>
<comment type="caution">
    <text evidence="4">The sequence shown here is derived from an EMBL/GenBank/DDBJ whole genome shotgun (WGS) entry which is preliminary data.</text>
</comment>
<dbReference type="EMBL" id="JACDXJ010000001">
    <property type="protein sequence ID" value="MBA1157328.1"/>
    <property type="molecule type" value="Genomic_DNA"/>
</dbReference>